<reference evidence="2" key="1">
    <citation type="submission" date="2022-04" db="EMBL/GenBank/DDBJ databases">
        <title>Halocatena sp. nov., isolated from a salt lake.</title>
        <authorList>
            <person name="Cui H.-L."/>
        </authorList>
    </citation>
    <scope>NUCLEOTIDE SEQUENCE</scope>
    <source>
        <strain evidence="2">AD-1</strain>
        <plasmid evidence="2">unnamed2</plasmid>
    </source>
</reference>
<dbReference type="EMBL" id="CP096021">
    <property type="protein sequence ID" value="UPM44753.1"/>
    <property type="molecule type" value="Genomic_DNA"/>
</dbReference>
<proteinExistence type="predicted"/>
<keyword evidence="3" id="KW-1185">Reference proteome</keyword>
<dbReference type="InterPro" id="IPR016624">
    <property type="entry name" value="UCP014753"/>
</dbReference>
<dbReference type="PANTHER" id="PTHR35339:SF3">
    <property type="entry name" value="DUF2264 DOMAIN-CONTAINING PROTEIN"/>
    <property type="match status" value="1"/>
</dbReference>
<sequence length="175" mass="19244">MREDIADQSVTDDAVYSRWKPFDDVCVDTWLVPVLPWHVRVHRVETTHELHSAEGGFALDRSGANVSSTYEHLTDDATAIARYPAGISVLEDLSGMRNSSMALQDSNVNLAYQRTIVPTLTGKLRPGETWLTTGVLATPDPQTDIPLQARPEVSIDGSAFTVTDATGDQIHQDRL</sequence>
<protein>
    <recommendedName>
        <fullName evidence="1">DUF2264 domain-containing protein</fullName>
    </recommendedName>
</protein>
<dbReference type="Proteomes" id="UP000831768">
    <property type="component" value="Plasmid unnamed2"/>
</dbReference>
<geneLocation type="plasmid" evidence="2 3">
    <name>unnamed2</name>
</geneLocation>
<dbReference type="InterPro" id="IPR049237">
    <property type="entry name" value="DUF2264_C"/>
</dbReference>
<evidence type="ECO:0000313" key="3">
    <source>
        <dbReference type="Proteomes" id="UP000831768"/>
    </source>
</evidence>
<keyword evidence="2" id="KW-0614">Plasmid</keyword>
<dbReference type="PANTHER" id="PTHR35339">
    <property type="entry name" value="LINALOOL DEHYDRATASE_ISOMERASE DOMAIN-CONTAINING PROTEIN"/>
    <property type="match status" value="1"/>
</dbReference>
<gene>
    <name evidence="2" type="ORF">MW046_15235</name>
</gene>
<name>A0A8U0A9W9_9EURY</name>
<evidence type="ECO:0000259" key="1">
    <source>
        <dbReference type="Pfam" id="PF20938"/>
    </source>
</evidence>
<dbReference type="Pfam" id="PF20938">
    <property type="entry name" value="DUF2264_C"/>
    <property type="match status" value="1"/>
</dbReference>
<dbReference type="AlphaFoldDB" id="A0A8U0A9W9"/>
<evidence type="ECO:0000313" key="2">
    <source>
        <dbReference type="EMBL" id="UPM44753.1"/>
    </source>
</evidence>
<accession>A0A8U0A9W9</accession>
<feature type="domain" description="DUF2264" evidence="1">
    <location>
        <begin position="13"/>
        <end position="142"/>
    </location>
</feature>
<dbReference type="KEGG" id="haad:MW046_15235"/>
<organism evidence="2 3">
    <name type="scientific">Halocatena salina</name>
    <dbReference type="NCBI Taxonomy" id="2934340"/>
    <lineage>
        <taxon>Archaea</taxon>
        <taxon>Methanobacteriati</taxon>
        <taxon>Methanobacteriota</taxon>
        <taxon>Stenosarchaea group</taxon>
        <taxon>Halobacteria</taxon>
        <taxon>Halobacteriales</taxon>
        <taxon>Natronomonadaceae</taxon>
        <taxon>Halocatena</taxon>
    </lineage>
</organism>